<comment type="caution">
    <text evidence="3">The sequence shown here is derived from an EMBL/GenBank/DDBJ whole genome shotgun (WGS) entry which is preliminary data.</text>
</comment>
<evidence type="ECO:0000313" key="4">
    <source>
        <dbReference type="Proteomes" id="UP000321083"/>
    </source>
</evidence>
<evidence type="ECO:0000256" key="1">
    <source>
        <dbReference type="SAM" id="Phobius"/>
    </source>
</evidence>
<protein>
    <submittedName>
        <fullName evidence="3">Uncharacterized protein</fullName>
    </submittedName>
</protein>
<evidence type="ECO:0000256" key="2">
    <source>
        <dbReference type="SAM" id="SignalP"/>
    </source>
</evidence>
<evidence type="ECO:0000313" key="3">
    <source>
        <dbReference type="EMBL" id="TWW10053.1"/>
    </source>
</evidence>
<keyword evidence="2" id="KW-0732">Signal</keyword>
<feature type="non-terminal residue" evidence="3">
    <location>
        <position position="176"/>
    </location>
</feature>
<feature type="chain" id="PRO_5023116413" evidence="2">
    <location>
        <begin position="25"/>
        <end position="176"/>
    </location>
</feature>
<reference evidence="3 4" key="2">
    <citation type="submission" date="2019-08" db="EMBL/GenBank/DDBJ databases">
        <authorList>
            <person name="Henke P."/>
        </authorList>
    </citation>
    <scope>NUCLEOTIDE SEQUENCE [LARGE SCALE GENOMIC DNA]</scope>
    <source>
        <strain evidence="3">Phe10_nw2017</strain>
    </source>
</reference>
<dbReference type="AlphaFoldDB" id="A0A5C6M7B0"/>
<accession>A0A5C6M7B0</accession>
<name>A0A5C6M7B0_9PLAN</name>
<reference evidence="3 4" key="1">
    <citation type="submission" date="2019-08" db="EMBL/GenBank/DDBJ databases">
        <title>100 year-old enigma solved: identification of Planctomyces bekefii, the type genus and species of the phylum Planctomycetes.</title>
        <authorList>
            <person name="Svetlana D.N."/>
            <person name="Overmann J."/>
        </authorList>
    </citation>
    <scope>NUCLEOTIDE SEQUENCE [LARGE SCALE GENOMIC DNA]</scope>
    <source>
        <strain evidence="3">Phe10_nw2017</strain>
    </source>
</reference>
<dbReference type="Proteomes" id="UP000321083">
    <property type="component" value="Unassembled WGS sequence"/>
</dbReference>
<dbReference type="EMBL" id="SRHE01000120">
    <property type="protein sequence ID" value="TWW10053.1"/>
    <property type="molecule type" value="Genomic_DNA"/>
</dbReference>
<organism evidence="3 4">
    <name type="scientific">Planctomyces bekefii</name>
    <dbReference type="NCBI Taxonomy" id="1653850"/>
    <lineage>
        <taxon>Bacteria</taxon>
        <taxon>Pseudomonadati</taxon>
        <taxon>Planctomycetota</taxon>
        <taxon>Planctomycetia</taxon>
        <taxon>Planctomycetales</taxon>
        <taxon>Planctomycetaceae</taxon>
        <taxon>Planctomyces</taxon>
    </lineage>
</organism>
<feature type="transmembrane region" description="Helical" evidence="1">
    <location>
        <begin position="142"/>
        <end position="164"/>
    </location>
</feature>
<feature type="signal peptide" evidence="2">
    <location>
        <begin position="1"/>
        <end position="24"/>
    </location>
</feature>
<keyword evidence="1" id="KW-1133">Transmembrane helix</keyword>
<sequence length="176" mass="18487">MKQIINIALIIMTLTQAIAPAVQAESRTDLVIPVRFVEDIDGSGIEEGNAIPLEITEDIYVDGKLLFKQGGAGYAEIADIKHASFLGRGGKITIRTGRLIDIKGQSHDITLSANASGDQRLSAVSGTLIGSSLGYELAREGILTGTATGALFAVGVGIIPIAYFMRKGQEARLSCG</sequence>
<keyword evidence="1" id="KW-0472">Membrane</keyword>
<proteinExistence type="predicted"/>
<keyword evidence="4" id="KW-1185">Reference proteome</keyword>
<gene>
    <name evidence="3" type="ORF">E3A20_08230</name>
</gene>
<keyword evidence="1" id="KW-0812">Transmembrane</keyword>